<protein>
    <recommendedName>
        <fullName evidence="8">RHO1 GDP-GTP exchange protein 2</fullName>
    </recommendedName>
</protein>
<feature type="region of interest" description="Disordered" evidence="3">
    <location>
        <begin position="292"/>
        <end position="455"/>
    </location>
</feature>
<dbReference type="PANTHER" id="PTHR46572:SF2">
    <property type="entry name" value="RHO1 GDP-GTP EXCHANGE PROTEIN 1-RELATED"/>
    <property type="match status" value="1"/>
</dbReference>
<dbReference type="Proteomes" id="UP000249293">
    <property type="component" value="Chromosome 2"/>
</dbReference>
<feature type="compositionally biased region" description="Polar residues" evidence="3">
    <location>
        <begin position="160"/>
        <end position="177"/>
    </location>
</feature>
<dbReference type="Pfam" id="PF00780">
    <property type="entry name" value="CNH"/>
    <property type="match status" value="1"/>
</dbReference>
<dbReference type="GO" id="GO:0035556">
    <property type="term" value="P:intracellular signal transduction"/>
    <property type="evidence" value="ECO:0007669"/>
    <property type="project" value="InterPro"/>
</dbReference>
<dbReference type="InterPro" id="IPR000219">
    <property type="entry name" value="DH_dom"/>
</dbReference>
<feature type="domain" description="DH" evidence="4">
    <location>
        <begin position="781"/>
        <end position="968"/>
    </location>
</feature>
<sequence>MHLHHNSKKSGKHVDSLKAQFSETHSAMPLSDIPSLPTPRVKSPIYEHHVQEQLNHHLYEQLSSPVKSNYSASASVSQVYSTRSSPSRQQLQTHPIQLTKSNTSTTAYAPTPSTSSESSLSLGNYPGQNTNSSKSQVTPTNPKFNEDQLLSVYNTPLERPNSTRTPSSDSATSHTSIHQQQHYQQQLRHQHHQLQQEQQHQLQQQQQYFNQNQQSLSSQAITQQRIPSYNFQHQHTQLSSPAYERMNTRTPQAAIFNQQQAAPQAKYQQQQIQQKQHNYTEIVSNTPQVPLPQQAQQQPTLLQKRNIRGKLPPINTQPTMDYDDDFNDSPLTMRKGPSSLASDLPNPHALCEQNDQSKTSTAITATTPSIYRPQTELLPGKAFGIKQRSGSEYSNSSRQKSQIESAKRSPSLPVTREGFSSNVTPLSYQSQHNEVPKSPSQDNVNPSSSIRKSPIIRQSINFLKNARNFSSSSINQMDSPTITGHSSAREMEKYHFPSKQATSNGRTIPQKVDYNANSVRKSRSFSTLTRRVTSNSSLRQSADKGKIASATSLASSALVSSVSVKKRYIYPALLSEVADAFLHEIKLSCHFKYGIEYRNSFSGAEAVDILCKVTRTRDRNLGIIIGRSLDAQRLFHDVTYEHRLRDNKNEIYLINDEFLYDQSSDNFRRQNSIASNMTQNDEYSVSTYNNTKNEKPPPEKQICGVFTLLTECYSPTCTVEKLCYSVSCPRRFEQKMRQEAQLKSLVRSDSHSLFTQDDQKQYWQLSVPKSLLNSLDKREIKRQECIFETINSEKTFIKDLEYIREFWIRPLSETKIIKDKERDHFIRNVFHNINEIWEVNHKFAEALIRRQQKNPYVETIADIFLEYIPQFTPFLTYGAGQVIGKYEFDRQRRHNPLFRRFIEDTAKREESKRLDLSSFLSKPTTRPARYPLLLKSIKDHTDPESPDYKRLGSAIELLEKMLTKINYETGKQSDKMNLFQIKQKLIFKPGELVDLKLSADNRKVIYQCVLKKKGYQEKEKQGEIHVYLFDHCLLFVKIGYVNKREVYRVYQRPIPLPLLFFSTTETAPTMRAIRKLASKTGSAPSHIGPSLNSTMVPLNSTVCKSPLSFKYLGTHEYELTLYGTPATQKILSSKIEAQTNKILADNDVYTLTPLCSNFFDSQNRINCVVPFDGGRKLLYGTDSGVYVSDRSSSNNTRVKVIGKVNVIQAEIIQEYQLFIALCDKKLIYWPLSTLQDGDPNKNAKLGKELMNHVSFFKTGVCDGRMLVCAAKSTSNIVRIFEPVDPIQQKKQKKKFNNNKEDIHFSSEPVSINFLKTKLCVGCSSGFQIVSLVNNSMEELLDPADTSLEFATGKEGLKPLNIDRINSDFLLSYSSFSFFINHNGWRVRPKWMIEWEGVPHAFALWYPYLLAFDSNFIEIRSVQNGDLLRVIVGENIRFLHASSQEIMYAFVDDRGYDVVASLDFWDKSMKNSRSRGNTVSGNSQVEQLSA</sequence>
<dbReference type="PROSITE" id="PS50219">
    <property type="entry name" value="CNH"/>
    <property type="match status" value="1"/>
</dbReference>
<feature type="compositionally biased region" description="Polar residues" evidence="3">
    <location>
        <begin position="126"/>
        <end position="143"/>
    </location>
</feature>
<dbReference type="Pfam" id="PF15405">
    <property type="entry name" value="PH_5"/>
    <property type="match status" value="1"/>
</dbReference>
<evidence type="ECO:0000259" key="4">
    <source>
        <dbReference type="PROSITE" id="PS50010"/>
    </source>
</evidence>
<dbReference type="Gene3D" id="2.30.29.30">
    <property type="entry name" value="Pleckstrin-homology domain (PH domain)/Phosphotyrosine-binding domain (PTB)"/>
    <property type="match status" value="1"/>
</dbReference>
<dbReference type="InterPro" id="IPR052233">
    <property type="entry name" value="Rho-type_GEFs"/>
</dbReference>
<accession>A0A2U9R0L5</accession>
<dbReference type="SMART" id="SM00036">
    <property type="entry name" value="CNH"/>
    <property type="match status" value="1"/>
</dbReference>
<dbReference type="InterPro" id="IPR036388">
    <property type="entry name" value="WH-like_DNA-bd_sf"/>
</dbReference>
<gene>
    <name evidence="6" type="ORF">C5L36_0B01170</name>
</gene>
<dbReference type="SMART" id="SM00049">
    <property type="entry name" value="DEP"/>
    <property type="match status" value="1"/>
</dbReference>
<dbReference type="Gene3D" id="1.20.900.10">
    <property type="entry name" value="Dbl homology (DH) domain"/>
    <property type="match status" value="1"/>
</dbReference>
<feature type="compositionally biased region" description="Low complexity" evidence="3">
    <location>
        <begin position="359"/>
        <end position="370"/>
    </location>
</feature>
<dbReference type="STRING" id="4909.A0A2U9R0L5"/>
<dbReference type="RefSeq" id="XP_029320327.1">
    <property type="nucleotide sequence ID" value="XM_029464468.1"/>
</dbReference>
<feature type="compositionally biased region" description="Low complexity" evidence="3">
    <location>
        <begin position="446"/>
        <end position="455"/>
    </location>
</feature>
<keyword evidence="7" id="KW-1185">Reference proteome</keyword>
<feature type="compositionally biased region" description="Polar residues" evidence="3">
    <location>
        <begin position="418"/>
        <end position="445"/>
    </location>
</feature>
<dbReference type="SMART" id="SM00325">
    <property type="entry name" value="RhoGEF"/>
    <property type="match status" value="1"/>
</dbReference>
<reference evidence="6 7" key="1">
    <citation type="submission" date="2018-06" db="EMBL/GenBank/DDBJ databases">
        <title>Population genomics shows no distinction between pathogenic Candida krusei and environmental Pichia kudriavzevii: One species, four names.</title>
        <authorList>
            <person name="Douglass A.P."/>
            <person name="Offei B."/>
            <person name="Braun-Galleani S."/>
            <person name="Coughlan A.Y."/>
            <person name="Martos A."/>
            <person name="Ortiz-Merino R.A."/>
            <person name="Byrne K.P."/>
            <person name="Wolfe K.H."/>
        </authorList>
    </citation>
    <scope>NUCLEOTIDE SEQUENCE [LARGE SCALE GENOMIC DNA]</scope>
    <source>
        <strain evidence="6 7">CBS573</strain>
    </source>
</reference>
<dbReference type="InterPro" id="IPR036322">
    <property type="entry name" value="WD40_repeat_dom_sf"/>
</dbReference>
<evidence type="ECO:0008006" key="8">
    <source>
        <dbReference type="Google" id="ProtNLM"/>
    </source>
</evidence>
<dbReference type="Pfam" id="PF00621">
    <property type="entry name" value="RhoGEF"/>
    <property type="match status" value="1"/>
</dbReference>
<dbReference type="GO" id="GO:0005085">
    <property type="term" value="F:guanyl-nucleotide exchange factor activity"/>
    <property type="evidence" value="ECO:0007669"/>
    <property type="project" value="UniProtKB-KW"/>
</dbReference>
<feature type="domain" description="CNH" evidence="5">
    <location>
        <begin position="1162"/>
        <end position="1445"/>
    </location>
</feature>
<evidence type="ECO:0000259" key="5">
    <source>
        <dbReference type="PROSITE" id="PS50219"/>
    </source>
</evidence>
<evidence type="ECO:0000256" key="3">
    <source>
        <dbReference type="SAM" id="MobiDB-lite"/>
    </source>
</evidence>
<feature type="compositionally biased region" description="Polar residues" evidence="3">
    <location>
        <begin position="388"/>
        <end position="404"/>
    </location>
</feature>
<dbReference type="GeneID" id="40382615"/>
<feature type="compositionally biased region" description="Low complexity" evidence="3">
    <location>
        <begin position="101"/>
        <end position="125"/>
    </location>
</feature>
<dbReference type="PROSITE" id="PS50010">
    <property type="entry name" value="DH_2"/>
    <property type="match status" value="1"/>
</dbReference>
<dbReference type="Gene3D" id="1.10.10.10">
    <property type="entry name" value="Winged helix-like DNA-binding domain superfamily/Winged helix DNA-binding domain"/>
    <property type="match status" value="1"/>
</dbReference>
<dbReference type="InterPro" id="IPR041675">
    <property type="entry name" value="PH_5"/>
</dbReference>
<proteinExistence type="predicted"/>
<dbReference type="CDD" id="cd00160">
    <property type="entry name" value="RhoGEF"/>
    <property type="match status" value="1"/>
</dbReference>
<dbReference type="Pfam" id="PF00610">
    <property type="entry name" value="DEP"/>
    <property type="match status" value="1"/>
</dbReference>
<dbReference type="SUPFAM" id="SSF46785">
    <property type="entry name" value="Winged helix' DNA-binding domain"/>
    <property type="match status" value="1"/>
</dbReference>
<dbReference type="InterPro" id="IPR035899">
    <property type="entry name" value="DBL_dom_sf"/>
</dbReference>
<dbReference type="InterPro" id="IPR001180">
    <property type="entry name" value="CNH_dom"/>
</dbReference>
<feature type="region of interest" description="Disordered" evidence="3">
    <location>
        <begin position="77"/>
        <end position="220"/>
    </location>
</feature>
<dbReference type="OrthoDB" id="2272012at2759"/>
<dbReference type="InterPro" id="IPR000591">
    <property type="entry name" value="DEP_dom"/>
</dbReference>
<organism evidence="6 7">
    <name type="scientific">Pichia kudriavzevii</name>
    <name type="common">Yeast</name>
    <name type="synonym">Issatchenkia orientalis</name>
    <dbReference type="NCBI Taxonomy" id="4909"/>
    <lineage>
        <taxon>Eukaryota</taxon>
        <taxon>Fungi</taxon>
        <taxon>Dikarya</taxon>
        <taxon>Ascomycota</taxon>
        <taxon>Saccharomycotina</taxon>
        <taxon>Pichiomycetes</taxon>
        <taxon>Pichiales</taxon>
        <taxon>Pichiaceae</taxon>
        <taxon>Pichia</taxon>
    </lineage>
</organism>
<dbReference type="EMBL" id="CP028774">
    <property type="protein sequence ID" value="AWU74850.1"/>
    <property type="molecule type" value="Genomic_DNA"/>
</dbReference>
<dbReference type="InterPro" id="IPR036390">
    <property type="entry name" value="WH_DNA-bd_sf"/>
</dbReference>
<dbReference type="SUPFAM" id="SSF50978">
    <property type="entry name" value="WD40 repeat-like"/>
    <property type="match status" value="1"/>
</dbReference>
<dbReference type="SUPFAM" id="SSF48065">
    <property type="entry name" value="DBL homology domain (DH-domain)"/>
    <property type="match status" value="1"/>
</dbReference>
<keyword evidence="2" id="KW-0344">Guanine-nucleotide releasing factor</keyword>
<feature type="compositionally biased region" description="Low complexity" evidence="3">
    <location>
        <begin position="292"/>
        <end position="303"/>
    </location>
</feature>
<name>A0A2U9R0L5_PICKU</name>
<evidence type="ECO:0000256" key="1">
    <source>
        <dbReference type="ARBA" id="ARBA00022553"/>
    </source>
</evidence>
<evidence type="ECO:0000256" key="2">
    <source>
        <dbReference type="ARBA" id="ARBA00022658"/>
    </source>
</evidence>
<dbReference type="VEuPathDB" id="FungiDB:C5L36_0B01170"/>
<feature type="compositionally biased region" description="Polar residues" evidence="3">
    <location>
        <begin position="82"/>
        <end position="100"/>
    </location>
</feature>
<dbReference type="KEGG" id="pkz:C5L36_0B01170"/>
<feature type="compositionally biased region" description="Low complexity" evidence="3">
    <location>
        <begin position="178"/>
        <end position="219"/>
    </location>
</feature>
<dbReference type="InterPro" id="IPR011993">
    <property type="entry name" value="PH-like_dom_sf"/>
</dbReference>
<evidence type="ECO:0000313" key="6">
    <source>
        <dbReference type="EMBL" id="AWU74850.1"/>
    </source>
</evidence>
<dbReference type="PANTHER" id="PTHR46572">
    <property type="entry name" value="RHO1 GDP-GTP EXCHANGE PROTEIN 1-RELATED"/>
    <property type="match status" value="1"/>
</dbReference>
<evidence type="ECO:0000313" key="7">
    <source>
        <dbReference type="Proteomes" id="UP000249293"/>
    </source>
</evidence>
<keyword evidence="1" id="KW-0597">Phosphoprotein</keyword>